<reference evidence="2 3" key="1">
    <citation type="submission" date="2018-10" db="EMBL/GenBank/DDBJ databases">
        <title>Propagation and draft genome sequences of three atypical Erhlichia ruminantium isolates.</title>
        <authorList>
            <person name="Liebenberg J."/>
            <person name="Steyn H."/>
            <person name="Josemans A."/>
            <person name="Zweygarth E."/>
        </authorList>
    </citation>
    <scope>NUCLEOTIDE SEQUENCE [LARGE SCALE GENOMIC DNA]</scope>
    <source>
        <strain evidence="2 3">Omatjenne</strain>
    </source>
</reference>
<keyword evidence="1" id="KW-0472">Membrane</keyword>
<protein>
    <submittedName>
        <fullName evidence="2">Uncharacterized protein</fullName>
    </submittedName>
</protein>
<sequence>MTRSFTTFVIATLVISFIVIMYFIIRRYKYLPSKKIIFNTHLTNLSQKTTSIIFSTSDDINQDTLTATHSFENLTNLQIRLHNGGIIAKEFIQAKLKNYTLQNQSSVQLMRHTQYISDLLNIRPFHKCYKMYSQRIIASAMLDELFKYYSKIKPDPSITYEIVNHLHSQGYEKLGYKFLKQILNSQGYQLENTDITSNVIHFTVINSHKIQISINTDILISAENTHIHNSKIKTCITFNLSLTEITPTLSSALYTDIKLIIGIPNNITDYITTKQPTDITETNSTYNCATMIFNDNKLSVNQQDSKYCYIGYKLPNPTFSSLNNQTLHNLHTFSHNTTPI</sequence>
<dbReference type="RefSeq" id="WP_158406402.1">
    <property type="nucleotide sequence ID" value="NZ_CP033454.1"/>
</dbReference>
<keyword evidence="3" id="KW-1185">Reference proteome</keyword>
<name>A0AAE6QA19_EHRRU</name>
<keyword evidence="1" id="KW-1133">Transmembrane helix</keyword>
<evidence type="ECO:0000313" key="2">
    <source>
        <dbReference type="EMBL" id="QGR03232.1"/>
    </source>
</evidence>
<dbReference type="AlphaFoldDB" id="A0AAE6QA19"/>
<keyword evidence="1" id="KW-0812">Transmembrane</keyword>
<proteinExistence type="predicted"/>
<dbReference type="EMBL" id="CP033455">
    <property type="protein sequence ID" value="QGR03232.1"/>
    <property type="molecule type" value="Genomic_DNA"/>
</dbReference>
<gene>
    <name evidence="2" type="ORF">EDL80_01280</name>
</gene>
<evidence type="ECO:0000313" key="3">
    <source>
        <dbReference type="Proteomes" id="UP000422822"/>
    </source>
</evidence>
<accession>A0AAE6QA19</accession>
<evidence type="ECO:0000256" key="1">
    <source>
        <dbReference type="SAM" id="Phobius"/>
    </source>
</evidence>
<dbReference type="Proteomes" id="UP000422822">
    <property type="component" value="Chromosome"/>
</dbReference>
<organism evidence="2 3">
    <name type="scientific">Ehrlichia ruminantium</name>
    <name type="common">heartwater rickettsia</name>
    <name type="synonym">Cowdria ruminantium</name>
    <dbReference type="NCBI Taxonomy" id="779"/>
    <lineage>
        <taxon>Bacteria</taxon>
        <taxon>Pseudomonadati</taxon>
        <taxon>Pseudomonadota</taxon>
        <taxon>Alphaproteobacteria</taxon>
        <taxon>Rickettsiales</taxon>
        <taxon>Anaplasmataceae</taxon>
        <taxon>Ehrlichia</taxon>
    </lineage>
</organism>
<feature type="transmembrane region" description="Helical" evidence="1">
    <location>
        <begin position="6"/>
        <end position="25"/>
    </location>
</feature>